<sequence length="360" mass="38945">MSPTSANAGLVNTYWKLVRVGDRAAPPPADQAAQAHLVLHRAGGRLEGATGCNRLQGQYQTEGNGLTLSNLTRTEKACTGDNVGTTSSPPWKTPATTGYKASSSPCWTTRTSPWRCCGRNTCTDPARRRPMRVHYLSHVPFEKLGTLAEWFDAHGHPVSASRLYQGDPLPAPEDLDALVVMGGPMGADDEARYPWMADEKRLIEACIQAGKKVLGVCLGAQLIARVLGAPVAANPEREIGWFPVQSTEAGAGDPLGALFSDGAPVLHWHGDTFAIPEGAVHLARSWGCDNQAFRYGDHVLGLQFHLELAPDNARALCRECADELRDGGPWVQSEAEMLADPALFHAARQRLHRLLDLFFA</sequence>
<dbReference type="CDD" id="cd01741">
    <property type="entry name" value="GATase1_1"/>
    <property type="match status" value="1"/>
</dbReference>
<dbReference type="InterPro" id="IPR044992">
    <property type="entry name" value="ChyE-like"/>
</dbReference>
<evidence type="ECO:0000256" key="1">
    <source>
        <dbReference type="SAM" id="MobiDB-lite"/>
    </source>
</evidence>
<evidence type="ECO:0000313" key="4">
    <source>
        <dbReference type="EMBL" id="MBF5056149.1"/>
    </source>
</evidence>
<dbReference type="PANTHER" id="PTHR42695:SF5">
    <property type="entry name" value="GLUTAMINE AMIDOTRANSFERASE YLR126C-RELATED"/>
    <property type="match status" value="1"/>
</dbReference>
<dbReference type="PANTHER" id="PTHR42695">
    <property type="entry name" value="GLUTAMINE AMIDOTRANSFERASE YLR126C-RELATED"/>
    <property type="match status" value="1"/>
</dbReference>
<feature type="domain" description="DUF306" evidence="3">
    <location>
        <begin position="8"/>
        <end position="81"/>
    </location>
</feature>
<accession>A0ABS0APS3</accession>
<dbReference type="InterPro" id="IPR038670">
    <property type="entry name" value="HslJ-like_sf"/>
</dbReference>
<evidence type="ECO:0000313" key="5">
    <source>
        <dbReference type="Proteomes" id="UP000662703"/>
    </source>
</evidence>
<protein>
    <submittedName>
        <fullName evidence="4">Glutamine amidotransferase domain-containing protein</fullName>
    </submittedName>
</protein>
<dbReference type="InterPro" id="IPR017926">
    <property type="entry name" value="GATASE"/>
</dbReference>
<gene>
    <name evidence="4" type="ORF">Y5W_01443</name>
</gene>
<keyword evidence="5" id="KW-1185">Reference proteome</keyword>
<feature type="region of interest" description="Disordered" evidence="1">
    <location>
        <begin position="79"/>
        <end position="99"/>
    </location>
</feature>
<dbReference type="EMBL" id="ARXX01000017">
    <property type="protein sequence ID" value="MBF5056149.1"/>
    <property type="molecule type" value="Genomic_DNA"/>
</dbReference>
<evidence type="ECO:0000259" key="2">
    <source>
        <dbReference type="Pfam" id="PF00117"/>
    </source>
</evidence>
<dbReference type="InterPro" id="IPR029062">
    <property type="entry name" value="Class_I_gatase-like"/>
</dbReference>
<name>A0ABS0APS3_9GAMM</name>
<dbReference type="Gene3D" id="2.40.128.270">
    <property type="match status" value="1"/>
</dbReference>
<dbReference type="Proteomes" id="UP000662703">
    <property type="component" value="Unassembled WGS sequence"/>
</dbReference>
<feature type="compositionally biased region" description="Polar residues" evidence="1">
    <location>
        <begin position="82"/>
        <end position="99"/>
    </location>
</feature>
<organism evidence="4 5">
    <name type="scientific">Alloalcanivorax profundimaris</name>
    <dbReference type="NCBI Taxonomy" id="2735259"/>
    <lineage>
        <taxon>Bacteria</taxon>
        <taxon>Pseudomonadati</taxon>
        <taxon>Pseudomonadota</taxon>
        <taxon>Gammaproteobacteria</taxon>
        <taxon>Oceanospirillales</taxon>
        <taxon>Alcanivoracaceae</taxon>
        <taxon>Alloalcanivorax</taxon>
    </lineage>
</organism>
<dbReference type="SUPFAM" id="SSF52317">
    <property type="entry name" value="Class I glutamine amidotransferase-like"/>
    <property type="match status" value="1"/>
</dbReference>
<feature type="domain" description="Glutamine amidotransferase" evidence="2">
    <location>
        <begin position="173"/>
        <end position="311"/>
    </location>
</feature>
<dbReference type="RefSeq" id="WP_194864708.1">
    <property type="nucleotide sequence ID" value="NZ_ARXX01000017.1"/>
</dbReference>
<evidence type="ECO:0000259" key="3">
    <source>
        <dbReference type="Pfam" id="PF03724"/>
    </source>
</evidence>
<dbReference type="PROSITE" id="PS51273">
    <property type="entry name" value="GATASE_TYPE_1"/>
    <property type="match status" value="1"/>
</dbReference>
<keyword evidence="4" id="KW-0315">Glutamine amidotransferase</keyword>
<reference evidence="4 5" key="1">
    <citation type="submission" date="2012-09" db="EMBL/GenBank/DDBJ databases">
        <title>Genome Sequence of alkane-degrading Bacterium Alcanivorax sp. 521-1.</title>
        <authorList>
            <person name="Lai Q."/>
            <person name="Shao Z."/>
        </authorList>
    </citation>
    <scope>NUCLEOTIDE SEQUENCE [LARGE SCALE GENOMIC DNA]</scope>
    <source>
        <strain evidence="4 5">521-1</strain>
    </source>
</reference>
<dbReference type="InterPro" id="IPR005184">
    <property type="entry name" value="DUF306_Meta_HslJ"/>
</dbReference>
<dbReference type="Pfam" id="PF03724">
    <property type="entry name" value="META"/>
    <property type="match status" value="1"/>
</dbReference>
<proteinExistence type="predicted"/>
<dbReference type="Gene3D" id="3.40.50.880">
    <property type="match status" value="1"/>
</dbReference>
<dbReference type="Pfam" id="PF00117">
    <property type="entry name" value="GATase"/>
    <property type="match status" value="1"/>
</dbReference>
<comment type="caution">
    <text evidence="4">The sequence shown here is derived from an EMBL/GenBank/DDBJ whole genome shotgun (WGS) entry which is preliminary data.</text>
</comment>